<dbReference type="GO" id="GO:0005737">
    <property type="term" value="C:cytoplasm"/>
    <property type="evidence" value="ECO:0007669"/>
    <property type="project" value="UniProtKB-UniRule"/>
</dbReference>
<feature type="site" description="Important for serine binding" evidence="8">
    <location>
        <position position="367"/>
    </location>
</feature>
<evidence type="ECO:0000256" key="1">
    <source>
        <dbReference type="ARBA" id="ARBA00012840"/>
    </source>
</evidence>
<evidence type="ECO:0000256" key="8">
    <source>
        <dbReference type="PIRSR" id="PIRSR001529-1"/>
    </source>
</evidence>
<feature type="non-terminal residue" evidence="11">
    <location>
        <position position="1"/>
    </location>
</feature>
<dbReference type="InterPro" id="IPR042103">
    <property type="entry name" value="SerRS_1_N_sf"/>
</dbReference>
<dbReference type="Proteomes" id="UP000034176">
    <property type="component" value="Unassembled WGS sequence"/>
</dbReference>
<evidence type="ECO:0000256" key="6">
    <source>
        <dbReference type="ARBA" id="ARBA00023146"/>
    </source>
</evidence>
<comment type="caution">
    <text evidence="11">The sequence shown here is derived from an EMBL/GenBank/DDBJ whole genome shotgun (WGS) entry which is preliminary data.</text>
</comment>
<evidence type="ECO:0000256" key="7">
    <source>
        <dbReference type="NCBIfam" id="TIGR00414"/>
    </source>
</evidence>
<feature type="binding site" evidence="9">
    <location>
        <begin position="332"/>
        <end position="335"/>
    </location>
    <ligand>
        <name>ATP</name>
        <dbReference type="ChEBI" id="CHEBI:30616"/>
    </ligand>
</feature>
<dbReference type="SUPFAM" id="SSF55681">
    <property type="entry name" value="Class II aaRS and biotin synthetases"/>
    <property type="match status" value="1"/>
</dbReference>
<organism evidence="11 12">
    <name type="scientific">Candidatus Gottesmanbacteria bacterium GW2011_GWA1_34_13</name>
    <dbReference type="NCBI Taxonomy" id="1618434"/>
    <lineage>
        <taxon>Bacteria</taxon>
        <taxon>Candidatus Gottesmaniibacteriota</taxon>
    </lineage>
</organism>
<dbReference type="PANTHER" id="PTHR11778">
    <property type="entry name" value="SERYL-TRNA SYNTHETASE"/>
    <property type="match status" value="1"/>
</dbReference>
<keyword evidence="5" id="KW-0648">Protein biosynthesis</keyword>
<feature type="binding site" evidence="8">
    <location>
        <position position="214"/>
    </location>
    <ligand>
        <name>L-serine</name>
        <dbReference type="ChEBI" id="CHEBI:33384"/>
    </ligand>
</feature>
<dbReference type="Gene3D" id="3.30.930.10">
    <property type="entry name" value="Bira Bifunctional Protein, Domain 2"/>
    <property type="match status" value="1"/>
</dbReference>
<reference evidence="11 12" key="1">
    <citation type="journal article" date="2015" name="Nature">
        <title>rRNA introns, odd ribosomes, and small enigmatic genomes across a large radiation of phyla.</title>
        <authorList>
            <person name="Brown C.T."/>
            <person name="Hug L.A."/>
            <person name="Thomas B.C."/>
            <person name="Sharon I."/>
            <person name="Castelle C.J."/>
            <person name="Singh A."/>
            <person name="Wilkins M.J."/>
            <person name="Williams K.H."/>
            <person name="Banfield J.F."/>
        </authorList>
    </citation>
    <scope>NUCLEOTIDE SEQUENCE [LARGE SCALE GENOMIC DNA]</scope>
</reference>
<dbReference type="SUPFAM" id="SSF46589">
    <property type="entry name" value="tRNA-binding arm"/>
    <property type="match status" value="1"/>
</dbReference>
<feature type="domain" description="Aminoacyl-transfer RNA synthetases class-II family profile" evidence="10">
    <location>
        <begin position="118"/>
        <end position="392"/>
    </location>
</feature>
<dbReference type="InterPro" id="IPR010978">
    <property type="entry name" value="tRNA-bd_arm"/>
</dbReference>
<dbReference type="NCBIfam" id="TIGR00414">
    <property type="entry name" value="serS"/>
    <property type="match status" value="1"/>
</dbReference>
<dbReference type="Gene3D" id="1.10.287.40">
    <property type="entry name" value="Serine-tRNA synthetase, tRNA binding domain"/>
    <property type="match status" value="1"/>
</dbReference>
<evidence type="ECO:0000313" key="12">
    <source>
        <dbReference type="Proteomes" id="UP000034176"/>
    </source>
</evidence>
<evidence type="ECO:0000256" key="9">
    <source>
        <dbReference type="PIRSR" id="PIRSR001529-2"/>
    </source>
</evidence>
<evidence type="ECO:0000259" key="10">
    <source>
        <dbReference type="PROSITE" id="PS50862"/>
    </source>
</evidence>
<accession>A0A0G0DVK0</accession>
<dbReference type="PIRSF" id="PIRSF001529">
    <property type="entry name" value="Ser-tRNA-synth_IIa"/>
    <property type="match status" value="1"/>
</dbReference>
<dbReference type="InterPro" id="IPR015866">
    <property type="entry name" value="Ser-tRNA-synth_1_N"/>
</dbReference>
<evidence type="ECO:0000256" key="4">
    <source>
        <dbReference type="ARBA" id="ARBA00022840"/>
    </source>
</evidence>
<keyword evidence="3" id="KW-0547">Nucleotide-binding</keyword>
<dbReference type="GO" id="GO:0006434">
    <property type="term" value="P:seryl-tRNA aminoacylation"/>
    <property type="evidence" value="ECO:0007669"/>
    <property type="project" value="UniProtKB-UniRule"/>
</dbReference>
<feature type="binding site" evidence="8">
    <location>
        <position position="365"/>
    </location>
    <ligand>
        <name>L-serine</name>
        <dbReference type="ChEBI" id="CHEBI:33384"/>
    </ligand>
</feature>
<feature type="binding site" evidence="9">
    <location>
        <begin position="261"/>
        <end position="264"/>
    </location>
    <ligand>
        <name>ATP</name>
        <dbReference type="ChEBI" id="CHEBI:30616"/>
    </ligand>
</feature>
<dbReference type="InterPro" id="IPR002314">
    <property type="entry name" value="aa-tRNA-synt_IIb"/>
</dbReference>
<dbReference type="InterPro" id="IPR002317">
    <property type="entry name" value="Ser-tRNA-ligase_type_1"/>
</dbReference>
<dbReference type="CDD" id="cd00770">
    <property type="entry name" value="SerRS_core"/>
    <property type="match status" value="1"/>
</dbReference>
<dbReference type="PATRIC" id="fig|1618434.3.peg.404"/>
<sequence>ENPELVKKGVTAKGYSSETVDEVIKLDVQRRNLIGQSETLRAQRNQLTKNDIEKGKLIKQQLKNIEPELKTLEIKLAEVLNTIPNLPFDFVPQGKGEQDNVEVKKWGDIREFSFSPKDHLELGKNLNILDFETGAKVVGSNFYYLYRDGAMLELALVSYAMKLLEKEGFIPVITPDLAKPRFYLGTGYAPRGKEAQTYVVSDETGENKLGLIATAEVTLAGKHADEIIPVDKLPLKYVGYSHCFRQEGGSYGKYSRGLYRVHQFTKVEMFIYCTSEESNNLHEYILSLEEKIYQNLGIPYRILEMCSGDLGAMAARKFDIEAWMPGRNDYGEVTSTSNCTDYQARNLNIKYKTKEGNTAYVHMLNGTALATSRLPIAIMENYQNEDGSISIPDELQTFMGKEKILP</sequence>
<keyword evidence="2 11" id="KW-0436">Ligase</keyword>
<dbReference type="Pfam" id="PF02403">
    <property type="entry name" value="Seryl_tRNA_N"/>
    <property type="match status" value="1"/>
</dbReference>
<dbReference type="GO" id="GO:0004828">
    <property type="term" value="F:serine-tRNA ligase activity"/>
    <property type="evidence" value="ECO:0007669"/>
    <property type="project" value="UniProtKB-UniRule"/>
</dbReference>
<dbReference type="EC" id="6.1.1.11" evidence="1 7"/>
<evidence type="ECO:0000256" key="5">
    <source>
        <dbReference type="ARBA" id="ARBA00022917"/>
    </source>
</evidence>
<evidence type="ECO:0000256" key="3">
    <source>
        <dbReference type="ARBA" id="ARBA00022741"/>
    </source>
</evidence>
<evidence type="ECO:0000256" key="2">
    <source>
        <dbReference type="ARBA" id="ARBA00022598"/>
    </source>
</evidence>
<feature type="binding site" evidence="8">
    <location>
        <position position="268"/>
    </location>
    <ligand>
        <name>L-serine</name>
        <dbReference type="ChEBI" id="CHEBI:33384"/>
    </ligand>
</feature>
<gene>
    <name evidence="11" type="ORF">UR52_C0011G0009</name>
</gene>
<dbReference type="STRING" id="1618434.UR52_C0011G0009"/>
<dbReference type="InterPro" id="IPR033729">
    <property type="entry name" value="SerRS_core"/>
</dbReference>
<dbReference type="GO" id="GO:0005524">
    <property type="term" value="F:ATP binding"/>
    <property type="evidence" value="ECO:0007669"/>
    <property type="project" value="UniProtKB-KW"/>
</dbReference>
<evidence type="ECO:0000313" key="11">
    <source>
        <dbReference type="EMBL" id="KKP59172.1"/>
    </source>
</evidence>
<dbReference type="PROSITE" id="PS50862">
    <property type="entry name" value="AA_TRNA_LIGASE_II"/>
    <property type="match status" value="1"/>
</dbReference>
<protein>
    <recommendedName>
        <fullName evidence="1 7">Serine--tRNA ligase</fullName>
        <ecNumber evidence="1 7">6.1.1.11</ecNumber>
    </recommendedName>
</protein>
<keyword evidence="4 9" id="KW-0067">ATP-binding</keyword>
<dbReference type="Pfam" id="PF00587">
    <property type="entry name" value="tRNA-synt_2b"/>
    <property type="match status" value="1"/>
</dbReference>
<dbReference type="EMBL" id="LBPN01000011">
    <property type="protein sequence ID" value="KKP59172.1"/>
    <property type="molecule type" value="Genomic_DNA"/>
</dbReference>
<dbReference type="InterPro" id="IPR006195">
    <property type="entry name" value="aa-tRNA-synth_II"/>
</dbReference>
<proteinExistence type="predicted"/>
<dbReference type="PRINTS" id="PR00981">
    <property type="entry name" value="TRNASYNTHSER"/>
</dbReference>
<keyword evidence="6" id="KW-0030">Aminoacyl-tRNA synthetase</keyword>
<name>A0A0G0DVK0_9BACT</name>
<feature type="binding site" evidence="8">
    <location>
        <position position="245"/>
    </location>
    <ligand>
        <name>L-serine</name>
        <dbReference type="ChEBI" id="CHEBI:33384"/>
    </ligand>
</feature>
<dbReference type="AlphaFoldDB" id="A0A0G0DVK0"/>
<feature type="binding site" evidence="9">
    <location>
        <begin position="245"/>
        <end position="247"/>
    </location>
    <ligand>
        <name>ATP</name>
        <dbReference type="ChEBI" id="CHEBI:30616"/>
    </ligand>
</feature>
<dbReference type="InterPro" id="IPR045864">
    <property type="entry name" value="aa-tRNA-synth_II/BPL/LPL"/>
</dbReference>